<dbReference type="AlphaFoldDB" id="K4PBZ9"/>
<organism evidence="1">
    <name type="scientific">Streptoalloteichus sp. ATCC 53650</name>
    <dbReference type="NCBI Taxonomy" id="756733"/>
    <lineage>
        <taxon>Bacteria</taxon>
        <taxon>Bacillati</taxon>
        <taxon>Actinomycetota</taxon>
        <taxon>Actinomycetes</taxon>
        <taxon>Pseudonocardiales</taxon>
        <taxon>Pseudonocardiaceae</taxon>
        <taxon>Streptoalloteichus</taxon>
    </lineage>
</organism>
<evidence type="ECO:0000313" key="1">
    <source>
        <dbReference type="EMBL" id="AFV52111.1"/>
    </source>
</evidence>
<accession>K4PBZ9</accession>
<name>K4PBZ9_9PSEU</name>
<sequence length="202" mass="22597">MLQLRTTGRFTPVGKILDTERLITQLAGIPDAAHPKSVRIHLPRALRVIYDIRNNRDIAHLGDGIDPNLQDATLVVSVLDWVLAEFVRLSGQVPADVAQRMVDSLVTRELPVVQVFDGRPKVLRPDLRASDHSLVLLYHAGPAGVRFAELQQWMPKGMRANLRRTVRTLEAKALAYYANDTVVITFAGQKRVEADRLMEPVP</sequence>
<dbReference type="EMBL" id="JX679499">
    <property type="protein sequence ID" value="AFV52111.1"/>
    <property type="molecule type" value="Genomic_DNA"/>
</dbReference>
<protein>
    <submittedName>
        <fullName evidence="1">Uncharacterized protein</fullName>
    </submittedName>
</protein>
<reference evidence="1" key="1">
    <citation type="journal article" date="2013" name="Proc. Natl. Acad. Sci. U.S.A.">
        <title>A new member of the 4-methylideneimidazole-5-one-containing aminomutase family from the enediyne kedarcidin biosynthetic pathway.</title>
        <authorList>
            <person name="Huang S.X."/>
            <person name="Lohman J.R."/>
            <person name="Huang T."/>
            <person name="Shen B."/>
        </authorList>
    </citation>
    <scope>NUCLEOTIDE SEQUENCE</scope>
    <source>
        <strain evidence="1">ATCC 53650</strain>
    </source>
</reference>
<proteinExistence type="predicted"/>